<keyword evidence="2" id="KW-1185">Reference proteome</keyword>
<name>A0A1C1CML8_9EURO</name>
<sequence length="316" mass="34157">MNISSISAALISGKQETNLAGPATIKFDFSLVKIESPLEYRGLGACLSKERRKVAENGLQHVTARKLGALYRSVLPEAPYLVKAYGARVSEIAESPAVKPGNSRDKGAFADFAGADGTSIWAAATSGRDAILTHLLACMLARMWSHQEATSIWHELVEARRKVLRTEAFDPVASAASQATLTRAQLADWDASARFWLQIADVAKLRTQKQVMLIIQDFGLVVNTKKNLYDSVLDAWTQALGAVDRLVQGIPQNVQSGAILLGLASWHLYPNILALWSSSNQVLAQNDSLIPNGGLLTLGVKSPSPTLPEGIFWSLP</sequence>
<gene>
    <name evidence="1" type="ORF">CLCR_07428</name>
</gene>
<evidence type="ECO:0000313" key="1">
    <source>
        <dbReference type="EMBL" id="OCT49775.1"/>
    </source>
</evidence>
<evidence type="ECO:0000313" key="2">
    <source>
        <dbReference type="Proteomes" id="UP000094526"/>
    </source>
</evidence>
<dbReference type="VEuPathDB" id="FungiDB:CLCR_07428"/>
<organism evidence="1 2">
    <name type="scientific">Cladophialophora carrionii</name>
    <dbReference type="NCBI Taxonomy" id="86049"/>
    <lineage>
        <taxon>Eukaryota</taxon>
        <taxon>Fungi</taxon>
        <taxon>Dikarya</taxon>
        <taxon>Ascomycota</taxon>
        <taxon>Pezizomycotina</taxon>
        <taxon>Eurotiomycetes</taxon>
        <taxon>Chaetothyriomycetidae</taxon>
        <taxon>Chaetothyriales</taxon>
        <taxon>Herpotrichiellaceae</taxon>
        <taxon>Cladophialophora</taxon>
    </lineage>
</organism>
<dbReference type="OrthoDB" id="4138962at2759"/>
<dbReference type="Proteomes" id="UP000094526">
    <property type="component" value="Unassembled WGS sequence"/>
</dbReference>
<reference evidence="2" key="1">
    <citation type="submission" date="2015-07" db="EMBL/GenBank/DDBJ databases">
        <authorList>
            <person name="Teixeira M.M."/>
            <person name="Souza R.C."/>
            <person name="Almeida L.G."/>
            <person name="Vicente V.A."/>
            <person name="de Hoog S."/>
            <person name="Bocca A.L."/>
            <person name="de Almeida S.R."/>
            <person name="Vasconcelos A.T."/>
            <person name="Felipe M.S."/>
        </authorList>
    </citation>
    <scope>NUCLEOTIDE SEQUENCE [LARGE SCALE GENOMIC DNA]</scope>
    <source>
        <strain evidence="2">KSF</strain>
    </source>
</reference>
<accession>A0A1C1CML8</accession>
<protein>
    <submittedName>
        <fullName evidence="1">Uncharacterized protein</fullName>
    </submittedName>
</protein>
<dbReference type="EMBL" id="LGRB01000010">
    <property type="protein sequence ID" value="OCT49775.1"/>
    <property type="molecule type" value="Genomic_DNA"/>
</dbReference>
<dbReference type="AlphaFoldDB" id="A0A1C1CML8"/>
<dbReference type="VEuPathDB" id="FungiDB:G647_08698"/>
<proteinExistence type="predicted"/>
<comment type="caution">
    <text evidence="1">The sequence shown here is derived from an EMBL/GenBank/DDBJ whole genome shotgun (WGS) entry which is preliminary data.</text>
</comment>